<dbReference type="InterPro" id="IPR049730">
    <property type="entry name" value="SNF2/RAD54-like_C"/>
</dbReference>
<keyword evidence="1" id="KW-0547">Nucleotide-binding</keyword>
<protein>
    <recommendedName>
        <fullName evidence="5">Helicase C-terminal domain-containing protein</fullName>
    </recommendedName>
</protein>
<dbReference type="GO" id="GO:0005634">
    <property type="term" value="C:nucleus"/>
    <property type="evidence" value="ECO:0007669"/>
    <property type="project" value="TreeGrafter"/>
</dbReference>
<evidence type="ECO:0000256" key="1">
    <source>
        <dbReference type="ARBA" id="ARBA00022741"/>
    </source>
</evidence>
<feature type="region of interest" description="Disordered" evidence="4">
    <location>
        <begin position="814"/>
        <end position="834"/>
    </location>
</feature>
<dbReference type="GO" id="GO:0008094">
    <property type="term" value="F:ATP-dependent activity, acting on DNA"/>
    <property type="evidence" value="ECO:0007669"/>
    <property type="project" value="TreeGrafter"/>
</dbReference>
<feature type="compositionally biased region" description="Acidic residues" evidence="4">
    <location>
        <begin position="179"/>
        <end position="189"/>
    </location>
</feature>
<evidence type="ECO:0000313" key="7">
    <source>
        <dbReference type="Proteomes" id="UP000663297"/>
    </source>
</evidence>
<dbReference type="InterPro" id="IPR000330">
    <property type="entry name" value="SNF2_N"/>
</dbReference>
<feature type="domain" description="Helicase C-terminal" evidence="5">
    <location>
        <begin position="874"/>
        <end position="1030"/>
    </location>
</feature>
<sequence length="1201" mass="135792">MAPRHNTRAEPATTTQQQDTGDGLSEIVLTLDKMSIPPPPPASNTSMDSDDWQLGEPVPSDVYQSWFKVESTFIEHEPANLAADKLAKFSRAARRYSMSYLEHRKNFSTTGNKRSQQQDNVKDLWSTTALTSHWRNHCLEGPEEYVWGFSHEDWFCANDTTGDIKDWPGFIQPAAGPNNDEEDDDDNEPPDANIIRSLEAEHTLLGDDWLNDMPLDSDKYTKQSDIIDAFGEEVAGQFEFDSTTERVQNSLGMLAEYITTGISATLVEANPSCDPFEEGEKQRAKLKLPPPKYPSAKALGYLHDMLLKRAHVAYDKTLPRSELAKLRPSNEDVDPEYQAASNQLELQRGAQDLELTEEDPNTSNRQFHGVHNLLGEFLPNHDLEQVCREVGITDWRNLELNPEHAPGKRLKPYQLIDAYDLHLKLENWWGGYFRVHVCYGTASACRNMVRKNVTLGSLKQTQQLFDQLAQDHEDPMTARTIILCAYHTAIRRFATVNGEVVGRSKLGPDPGLQIDDDENDLDDEDLEVQDTLDDDEAIVLRKLALKNVQLYRLVLDEGHAVKNVKSVMNQILQQMEYDAIMIASATILSNHVRDFYGYIELIWDKDLPFSCDDCTSEKAGTWYDIATWKKLTQGYDTEDIDAGRIFRRTKDKMVVPPNLTARQIQREEEYRRDIKDTGEPLFLMNPQLFYSFANSSRHSPLFAQNGSVTWPGKGIPALLCNEVELNLPEQVKPKLHQAIRRLHANLVTQGPRVKKFKSGHGAKVSGPAVQWNGNVLRRMVLASTNVHNLRMTSPLVRTTKLLKDIGIQKIMGHQVKDAPHHRHNKKPRPLLTSSVDDSSAVLTPMQEKQWEGLQRRQRPEAAAGTAEMNRYCWTLAKVLELHLKGERVLVYVNNPLTSAMILAMLEALGIRTLSIQSKHSQGERDSAVKKFNSATLPISALATSLQLSGFGVNFHLACHHGIIVERPQNLGTQIQAIGRLWRTNQEKEVHWWVLHQRDSYDAFVDARNLEKYATTLAAEGNINGSITDEYRVICAYEILRCYLGQESNRYPRLRVAWFKMDTEKVRLEGFFYTAIARFLFRNPDLQDRLTPETIGDIAARWELGSEITIAHVEPGHPDCLPTIDPHNPGRITLSSVREQEKAFRENMAMYGSENLNNDVLGGGSEDEGANSSDVQMVDTPGSTASQRKRKGDNELTSISTV</sequence>
<name>A0A7S8HR44_FUSCU</name>
<dbReference type="PANTHER" id="PTHR45626">
    <property type="entry name" value="TRANSCRIPTION TERMINATION FACTOR 2-RELATED"/>
    <property type="match status" value="1"/>
</dbReference>
<feature type="compositionally biased region" description="Basic residues" evidence="4">
    <location>
        <begin position="819"/>
        <end position="828"/>
    </location>
</feature>
<evidence type="ECO:0000259" key="5">
    <source>
        <dbReference type="PROSITE" id="PS51194"/>
    </source>
</evidence>
<evidence type="ECO:0000313" key="6">
    <source>
        <dbReference type="EMBL" id="QPC58346.1"/>
    </source>
</evidence>
<feature type="compositionally biased region" description="Low complexity" evidence="4">
    <location>
        <begin position="13"/>
        <end position="23"/>
    </location>
</feature>
<keyword evidence="2" id="KW-0378">Hydrolase</keyword>
<evidence type="ECO:0000256" key="4">
    <source>
        <dbReference type="SAM" id="MobiDB-lite"/>
    </source>
</evidence>
<feature type="compositionally biased region" description="Polar residues" evidence="4">
    <location>
        <begin position="1169"/>
        <end position="1185"/>
    </location>
</feature>
<accession>A0A7S8HR44</accession>
<reference evidence="6" key="1">
    <citation type="submission" date="2020-11" db="EMBL/GenBank/DDBJ databases">
        <title>The chromosome-scale genome resource for two endophytic Fusarium species: F. culmorum and F. pseudograminearum.</title>
        <authorList>
            <person name="Yuan Z."/>
        </authorList>
    </citation>
    <scope>NUCLEOTIDE SEQUENCE</scope>
    <source>
        <strain evidence="6">Class2-1B</strain>
    </source>
</reference>
<keyword evidence="3" id="KW-0067">ATP-binding</keyword>
<dbReference type="Gene3D" id="3.40.50.10810">
    <property type="entry name" value="Tandem AAA-ATPase domain"/>
    <property type="match status" value="1"/>
</dbReference>
<evidence type="ECO:0000256" key="2">
    <source>
        <dbReference type="ARBA" id="ARBA00022801"/>
    </source>
</evidence>
<dbReference type="PROSITE" id="PS51194">
    <property type="entry name" value="HELICASE_CTER"/>
    <property type="match status" value="1"/>
</dbReference>
<dbReference type="Gene3D" id="3.40.50.300">
    <property type="entry name" value="P-loop containing nucleotide triphosphate hydrolases"/>
    <property type="match status" value="1"/>
</dbReference>
<dbReference type="SUPFAM" id="SSF52540">
    <property type="entry name" value="P-loop containing nucleoside triphosphate hydrolases"/>
    <property type="match status" value="1"/>
</dbReference>
<feature type="region of interest" description="Disordered" evidence="4">
    <location>
        <begin position="169"/>
        <end position="192"/>
    </location>
</feature>
<organism evidence="6 7">
    <name type="scientific">Fusarium culmorum</name>
    <dbReference type="NCBI Taxonomy" id="5516"/>
    <lineage>
        <taxon>Eukaryota</taxon>
        <taxon>Fungi</taxon>
        <taxon>Dikarya</taxon>
        <taxon>Ascomycota</taxon>
        <taxon>Pezizomycotina</taxon>
        <taxon>Sordariomycetes</taxon>
        <taxon>Hypocreomycetidae</taxon>
        <taxon>Hypocreales</taxon>
        <taxon>Nectriaceae</taxon>
        <taxon>Fusarium</taxon>
    </lineage>
</organism>
<dbReference type="GO" id="GO:0016787">
    <property type="term" value="F:hydrolase activity"/>
    <property type="evidence" value="ECO:0007669"/>
    <property type="project" value="UniProtKB-KW"/>
</dbReference>
<proteinExistence type="predicted"/>
<dbReference type="InterPro" id="IPR050628">
    <property type="entry name" value="SNF2_RAD54_helicase_TF"/>
</dbReference>
<dbReference type="AlphaFoldDB" id="A0A7S8HR44"/>
<dbReference type="InterPro" id="IPR001650">
    <property type="entry name" value="Helicase_C-like"/>
</dbReference>
<dbReference type="InterPro" id="IPR027417">
    <property type="entry name" value="P-loop_NTPase"/>
</dbReference>
<dbReference type="GO" id="GO:0005524">
    <property type="term" value="F:ATP binding"/>
    <property type="evidence" value="ECO:0007669"/>
    <property type="project" value="UniProtKB-KW"/>
</dbReference>
<dbReference type="InterPro" id="IPR038718">
    <property type="entry name" value="SNF2-like_sf"/>
</dbReference>
<evidence type="ECO:0000256" key="3">
    <source>
        <dbReference type="ARBA" id="ARBA00022840"/>
    </source>
</evidence>
<feature type="region of interest" description="Disordered" evidence="4">
    <location>
        <begin position="1154"/>
        <end position="1201"/>
    </location>
</feature>
<dbReference type="Pfam" id="PF00176">
    <property type="entry name" value="SNF2-rel_dom"/>
    <property type="match status" value="1"/>
</dbReference>
<feature type="region of interest" description="Disordered" evidence="4">
    <location>
        <begin position="1"/>
        <end position="54"/>
    </location>
</feature>
<dbReference type="Proteomes" id="UP000663297">
    <property type="component" value="Chromosome 1"/>
</dbReference>
<gene>
    <name evidence="6" type="ORF">HYE67_000577</name>
</gene>
<dbReference type="GO" id="GO:0006281">
    <property type="term" value="P:DNA repair"/>
    <property type="evidence" value="ECO:0007669"/>
    <property type="project" value="TreeGrafter"/>
</dbReference>
<dbReference type="EMBL" id="CP064747">
    <property type="protein sequence ID" value="QPC58346.1"/>
    <property type="molecule type" value="Genomic_DNA"/>
</dbReference>
<dbReference type="CDD" id="cd18793">
    <property type="entry name" value="SF2_C_SNF"/>
    <property type="match status" value="1"/>
</dbReference>
<dbReference type="Pfam" id="PF00271">
    <property type="entry name" value="Helicase_C"/>
    <property type="match status" value="1"/>
</dbReference>